<dbReference type="InterPro" id="IPR052758">
    <property type="entry name" value="SRC_co-chaperone"/>
</dbReference>
<dbReference type="EMBL" id="HBHJ01011649">
    <property type="protein sequence ID" value="CAD9679566.1"/>
    <property type="molecule type" value="Transcribed_RNA"/>
</dbReference>
<evidence type="ECO:0000313" key="3">
    <source>
        <dbReference type="EMBL" id="CAD9679566.1"/>
    </source>
</evidence>
<reference evidence="3" key="1">
    <citation type="submission" date="2021-01" db="EMBL/GenBank/DDBJ databases">
        <authorList>
            <person name="Corre E."/>
            <person name="Pelletier E."/>
            <person name="Niang G."/>
            <person name="Scheremetjew M."/>
            <person name="Finn R."/>
            <person name="Kale V."/>
            <person name="Holt S."/>
            <person name="Cochrane G."/>
            <person name="Meng A."/>
            <person name="Brown T."/>
            <person name="Cohen L."/>
        </authorList>
    </citation>
    <scope>NUCLEOTIDE SEQUENCE</scope>
    <source>
        <strain evidence="3">CCMP1243</strain>
    </source>
</reference>
<evidence type="ECO:0000256" key="1">
    <source>
        <dbReference type="SAM" id="MobiDB-lite"/>
    </source>
</evidence>
<dbReference type="SUPFAM" id="SSF48452">
    <property type="entry name" value="TPR-like"/>
    <property type="match status" value="1"/>
</dbReference>
<evidence type="ECO:0000259" key="2">
    <source>
        <dbReference type="PROSITE" id="PS50076"/>
    </source>
</evidence>
<feature type="region of interest" description="Disordered" evidence="1">
    <location>
        <begin position="847"/>
        <end position="871"/>
    </location>
</feature>
<proteinExistence type="predicted"/>
<feature type="region of interest" description="Disordered" evidence="1">
    <location>
        <begin position="760"/>
        <end position="779"/>
    </location>
</feature>
<dbReference type="AlphaFoldDB" id="A0A7S2RSL7"/>
<dbReference type="PROSITE" id="PS00636">
    <property type="entry name" value="DNAJ_1"/>
    <property type="match status" value="1"/>
</dbReference>
<dbReference type="InterPro" id="IPR018253">
    <property type="entry name" value="DnaJ_domain_CS"/>
</dbReference>
<feature type="compositionally biased region" description="Low complexity" evidence="1">
    <location>
        <begin position="907"/>
        <end position="918"/>
    </location>
</feature>
<name>A0A7S2RSL7_9STRA</name>
<gene>
    <name evidence="3" type="ORF">RMAR1173_LOCUS7581</name>
</gene>
<dbReference type="SMART" id="SM00271">
    <property type="entry name" value="DnaJ"/>
    <property type="match status" value="1"/>
</dbReference>
<feature type="domain" description="J" evidence="2">
    <location>
        <begin position="784"/>
        <end position="846"/>
    </location>
</feature>
<accession>A0A7S2RSL7</accession>
<dbReference type="SMART" id="SM00028">
    <property type="entry name" value="TPR"/>
    <property type="match status" value="2"/>
</dbReference>
<dbReference type="SUPFAM" id="SSF46565">
    <property type="entry name" value="Chaperone J-domain"/>
    <property type="match status" value="1"/>
</dbReference>
<dbReference type="SMART" id="SM00739">
    <property type="entry name" value="KOW"/>
    <property type="match status" value="1"/>
</dbReference>
<dbReference type="Gene3D" id="1.25.40.10">
    <property type="entry name" value="Tetratricopeptide repeat domain"/>
    <property type="match status" value="1"/>
</dbReference>
<feature type="region of interest" description="Disordered" evidence="1">
    <location>
        <begin position="209"/>
        <end position="243"/>
    </location>
</feature>
<dbReference type="Gene3D" id="1.10.287.110">
    <property type="entry name" value="DnaJ domain"/>
    <property type="match status" value="1"/>
</dbReference>
<dbReference type="PROSITE" id="PS50076">
    <property type="entry name" value="DNAJ_2"/>
    <property type="match status" value="1"/>
</dbReference>
<sequence>MRDLRFSHAHREKRVAMALAGTDVEQPGPSSAEALLSLGATEDDDTAFLYRVVALEGVLLWTAPGGEGQEIGRRDVGNVVRVASHQDGWLKLANSEKAVVPKLEVGRKVMVVDGQYKGERGQIVREMDDMREFGVRLIGYSGTGSFHISELKEDTFEDIFRSPQSPGGEGAYSGDLWMQAGSDVAELAEEDLPALTLPAEGEEAGLFDRPFEPRLEGPEGGATAPEADHDQDDGEGAAGSREDEHLAEALRPLRVSGPPGGGEATTLTSEGAACLFPVGSKVRLGGLKSDQYNGLCGTVITRMNANGRFGVRLDEQEEGKKILLRPENLTITKGAAAGATGSREAATEQEGAEANAAMEAVWQRAAATLGLSLEVLGLQGSSGSTAALSRQGAEDLISAQLRAVERNCSVDVTDARSVVELQRGTEVEARSAHAVLTAALETLPPTEASAPAPFKILPPHELLEKGWLGQQAAEAAQALEAIKSTAEVDESLGHIAVLLREEQRRLLRHDSEHKARDPAPQAYDQSLQAVEAALSDTCGDALIFRLARVRGLLRSRRDQDALREAAAAAKLHPTATAAQLCHARCLIRGGHQTEGYALLVRASSGGGCAGEGPSGRWAAAEAGRRLKAWRRAQRHEVRAKDAYSRGRFEAAATEYSSMLENLALVGDDRWARATAHVDRAACHRRHRDFQRAVQDCDAALALFPRYGRALFRRAMCELESGASEAAVKTLEQLLRVDRQWPNLCDWLIRATAQVKRQQSQGASGFSFQADRDTQDSSSLTGNEDYYAALGVPSDATDAQLKRAYRLQSLKYHPDRQGGSTTAFQLINTAYQTLSDPDKRQAYDHGVDVKKKSGDGYDSDEDDANQKSLREEVERKYFPERFKFWPFGDPFIEKRRREARRNKEKKQQQQQRRQAWSDY</sequence>
<dbReference type="InterPro" id="IPR011990">
    <property type="entry name" value="TPR-like_helical_dom_sf"/>
</dbReference>
<dbReference type="InterPro" id="IPR019734">
    <property type="entry name" value="TPR_rpt"/>
</dbReference>
<feature type="region of interest" description="Disordered" evidence="1">
    <location>
        <begin position="895"/>
        <end position="918"/>
    </location>
</feature>
<dbReference type="InterPro" id="IPR001623">
    <property type="entry name" value="DnaJ_domain"/>
</dbReference>
<dbReference type="Pfam" id="PF00226">
    <property type="entry name" value="DnaJ"/>
    <property type="match status" value="1"/>
</dbReference>
<organism evidence="3">
    <name type="scientific">Rhizochromulina marina</name>
    <dbReference type="NCBI Taxonomy" id="1034831"/>
    <lineage>
        <taxon>Eukaryota</taxon>
        <taxon>Sar</taxon>
        <taxon>Stramenopiles</taxon>
        <taxon>Ochrophyta</taxon>
        <taxon>Dictyochophyceae</taxon>
        <taxon>Rhizochromulinales</taxon>
        <taxon>Rhizochromulina</taxon>
    </lineage>
</organism>
<dbReference type="Pfam" id="PF14559">
    <property type="entry name" value="TPR_19"/>
    <property type="match status" value="1"/>
</dbReference>
<protein>
    <recommendedName>
        <fullName evidence="2">J domain-containing protein</fullName>
    </recommendedName>
</protein>
<dbReference type="PANTHER" id="PTHR44200:SF1">
    <property type="entry name" value="DNAJ HOMOLOG SUBFAMILY C MEMBER 7"/>
    <property type="match status" value="1"/>
</dbReference>
<dbReference type="CDD" id="cd06257">
    <property type="entry name" value="DnaJ"/>
    <property type="match status" value="1"/>
</dbReference>
<dbReference type="PANTHER" id="PTHR44200">
    <property type="entry name" value="DNAJ HOMOLOG SUBFAMILY C MEMBER 7"/>
    <property type="match status" value="1"/>
</dbReference>
<dbReference type="InterPro" id="IPR036869">
    <property type="entry name" value="J_dom_sf"/>
</dbReference>
<dbReference type="PRINTS" id="PR00625">
    <property type="entry name" value="JDOMAIN"/>
</dbReference>
<dbReference type="InterPro" id="IPR005824">
    <property type="entry name" value="KOW"/>
</dbReference>